<feature type="region of interest" description="Disordered" evidence="1">
    <location>
        <begin position="105"/>
        <end position="124"/>
    </location>
</feature>
<dbReference type="Proteomes" id="UP000574390">
    <property type="component" value="Unassembled WGS sequence"/>
</dbReference>
<keyword evidence="2" id="KW-1133">Transmembrane helix</keyword>
<feature type="compositionally biased region" description="Basic and acidic residues" evidence="1">
    <location>
        <begin position="664"/>
        <end position="691"/>
    </location>
</feature>
<feature type="compositionally biased region" description="Basic and acidic residues" evidence="1">
    <location>
        <begin position="710"/>
        <end position="724"/>
    </location>
</feature>
<sequence length="724" mass="79722">MAVYPYDPRRPLPIRPEPSASTPALLAFLVVCGVVVVALSVLYFYRESMVVVELRENVAAAIGEALVAFFDSSMGRRLFPRVDLDRIRRKFGIDEASKAAFSWMVPGRDQGDEDGRRSEAGEDSSQDFIMSGERVGLGGIDPERPALLYGDAFDVYPVSNWQALRTAQILGGGESSKMDVLGDEGWCREEGRAGVYEIFNYGGGGQPSMILSNSPLPFQRLCVLEFKIDAAPKGSSAGVGLSTKPTPVAEFPGHFPYSVGYFSNGLIYSGDWRASVRSDEGGYGSGDTITMIVDRKYDGAKLMGAVYFLKNGSLCHAHPILIESLRLPMGDDGLEPPLRQLECERMLFGYRSLRGTDFEISCPVTMRPPRPSLAEWGFLPAPYVAVSVFGDSEEAFKVSVNFGADPYVHAIQGVAEVWGESDQEKKEFEVEKGRLGSSILDEEAERYAQLRTAKILRLRAHGEEAPATIAEDAQETPVPAELAIPGRVENLSAASEDNEDIDSGPEEENLRLTLDLSDRCRFQPEDADLCECPWFTLGGADGICGRCGHDRLWHRPGPGEKRLQLSEASGSRPASPQHKIAQPAVPSPDELSDERWLALQGRMGDWRRAVVVGQEVWYNVKTSEVTSEEPKQYRYRRHQSEGPQPQATSKPSVAAVVGEVPVVVKEDDRSRAEDSESRQEGEKRPQSPRRLEGRRKSRIIRVGGARPSHRVGDDPVKFHSVTDA</sequence>
<organism evidence="3 4">
    <name type="scientific">Perkinsus olseni</name>
    <name type="common">Perkinsus atlanticus</name>
    <dbReference type="NCBI Taxonomy" id="32597"/>
    <lineage>
        <taxon>Eukaryota</taxon>
        <taxon>Sar</taxon>
        <taxon>Alveolata</taxon>
        <taxon>Perkinsozoa</taxon>
        <taxon>Perkinsea</taxon>
        <taxon>Perkinsida</taxon>
        <taxon>Perkinsidae</taxon>
        <taxon>Perkinsus</taxon>
    </lineage>
</organism>
<gene>
    <name evidence="3" type="ORF">FOZ62_008712</name>
</gene>
<feature type="region of interest" description="Disordered" evidence="1">
    <location>
        <begin position="627"/>
        <end position="724"/>
    </location>
</feature>
<keyword evidence="2" id="KW-0812">Transmembrane</keyword>
<feature type="region of interest" description="Disordered" evidence="1">
    <location>
        <begin position="558"/>
        <end position="592"/>
    </location>
</feature>
<dbReference type="EMBL" id="JABANM010008756">
    <property type="protein sequence ID" value="KAF4742065.1"/>
    <property type="molecule type" value="Genomic_DNA"/>
</dbReference>
<evidence type="ECO:0000256" key="2">
    <source>
        <dbReference type="SAM" id="Phobius"/>
    </source>
</evidence>
<name>A0A7J6TAD5_PEROL</name>
<evidence type="ECO:0008006" key="5">
    <source>
        <dbReference type="Google" id="ProtNLM"/>
    </source>
</evidence>
<dbReference type="Gene3D" id="2.60.120.920">
    <property type="match status" value="1"/>
</dbReference>
<protein>
    <recommendedName>
        <fullName evidence="5">SPRY domain-containing protein</fullName>
    </recommendedName>
</protein>
<feature type="compositionally biased region" description="Polar residues" evidence="1">
    <location>
        <begin position="641"/>
        <end position="651"/>
    </location>
</feature>
<reference evidence="3 4" key="1">
    <citation type="submission" date="2020-04" db="EMBL/GenBank/DDBJ databases">
        <title>Perkinsus olseni comparative genomics.</title>
        <authorList>
            <person name="Bogema D.R."/>
        </authorList>
    </citation>
    <scope>NUCLEOTIDE SEQUENCE [LARGE SCALE GENOMIC DNA]</scope>
    <source>
        <strain evidence="3">ATCC PRA-205</strain>
    </source>
</reference>
<dbReference type="AlphaFoldDB" id="A0A7J6TAD5"/>
<accession>A0A7J6TAD5</accession>
<evidence type="ECO:0000256" key="1">
    <source>
        <dbReference type="SAM" id="MobiDB-lite"/>
    </source>
</evidence>
<proteinExistence type="predicted"/>
<evidence type="ECO:0000313" key="4">
    <source>
        <dbReference type="Proteomes" id="UP000574390"/>
    </source>
</evidence>
<feature type="compositionally biased region" description="Basic and acidic residues" evidence="1">
    <location>
        <begin position="109"/>
        <end position="120"/>
    </location>
</feature>
<dbReference type="InterPro" id="IPR043136">
    <property type="entry name" value="B30.2/SPRY_sf"/>
</dbReference>
<feature type="transmembrane region" description="Helical" evidence="2">
    <location>
        <begin position="20"/>
        <end position="45"/>
    </location>
</feature>
<comment type="caution">
    <text evidence="3">The sequence shown here is derived from an EMBL/GenBank/DDBJ whole genome shotgun (WGS) entry which is preliminary data.</text>
</comment>
<feature type="compositionally biased region" description="Low complexity" evidence="1">
    <location>
        <begin position="653"/>
        <end position="663"/>
    </location>
</feature>
<keyword evidence="2" id="KW-0472">Membrane</keyword>
<evidence type="ECO:0000313" key="3">
    <source>
        <dbReference type="EMBL" id="KAF4742065.1"/>
    </source>
</evidence>